<dbReference type="AlphaFoldDB" id="A0A2P2NMK7"/>
<name>A0A2P2NMK7_RHIMU</name>
<sequence>MDVIHYGVSLDFRLNRGGVLLVNVLCSGF</sequence>
<organism evidence="1">
    <name type="scientific">Rhizophora mucronata</name>
    <name type="common">Asiatic mangrove</name>
    <dbReference type="NCBI Taxonomy" id="61149"/>
    <lineage>
        <taxon>Eukaryota</taxon>
        <taxon>Viridiplantae</taxon>
        <taxon>Streptophyta</taxon>
        <taxon>Embryophyta</taxon>
        <taxon>Tracheophyta</taxon>
        <taxon>Spermatophyta</taxon>
        <taxon>Magnoliopsida</taxon>
        <taxon>eudicotyledons</taxon>
        <taxon>Gunneridae</taxon>
        <taxon>Pentapetalae</taxon>
        <taxon>rosids</taxon>
        <taxon>fabids</taxon>
        <taxon>Malpighiales</taxon>
        <taxon>Rhizophoraceae</taxon>
        <taxon>Rhizophora</taxon>
    </lineage>
</organism>
<accession>A0A2P2NMK7</accession>
<dbReference type="EMBL" id="GGEC01063225">
    <property type="protein sequence ID" value="MBX43709.1"/>
    <property type="molecule type" value="Transcribed_RNA"/>
</dbReference>
<evidence type="ECO:0000313" key="1">
    <source>
        <dbReference type="EMBL" id="MBX43709.1"/>
    </source>
</evidence>
<reference evidence="1" key="1">
    <citation type="submission" date="2018-02" db="EMBL/GenBank/DDBJ databases">
        <title>Rhizophora mucronata_Transcriptome.</title>
        <authorList>
            <person name="Meera S.P."/>
            <person name="Sreeshan A."/>
            <person name="Augustine A."/>
        </authorList>
    </citation>
    <scope>NUCLEOTIDE SEQUENCE</scope>
    <source>
        <tissue evidence="1">Leaf</tissue>
    </source>
</reference>
<proteinExistence type="predicted"/>
<protein>
    <submittedName>
        <fullName evidence="1">Uncharacterized protein</fullName>
    </submittedName>
</protein>